<dbReference type="EMBL" id="NISJ01000013">
    <property type="protein sequence ID" value="OWQ92365.1"/>
    <property type="molecule type" value="Genomic_DNA"/>
</dbReference>
<evidence type="ECO:0000256" key="3">
    <source>
        <dbReference type="ARBA" id="ARBA00022475"/>
    </source>
</evidence>
<protein>
    <submittedName>
        <fullName evidence="12">Type II secretion system protein C</fullName>
    </submittedName>
</protein>
<dbReference type="Pfam" id="PF11356">
    <property type="entry name" value="T2SSC"/>
    <property type="match status" value="1"/>
</dbReference>
<dbReference type="SUPFAM" id="SSF50156">
    <property type="entry name" value="PDZ domain-like"/>
    <property type="match status" value="1"/>
</dbReference>
<evidence type="ECO:0000256" key="1">
    <source>
        <dbReference type="ARBA" id="ARBA00004533"/>
    </source>
</evidence>
<dbReference type="InterPro" id="IPR001478">
    <property type="entry name" value="PDZ"/>
</dbReference>
<feature type="domain" description="PDZ" evidence="11">
    <location>
        <begin position="211"/>
        <end position="287"/>
    </location>
</feature>
<evidence type="ECO:0000256" key="6">
    <source>
        <dbReference type="ARBA" id="ARBA00022927"/>
    </source>
</evidence>
<keyword evidence="5 9" id="KW-0812">Transmembrane</keyword>
<evidence type="ECO:0000259" key="10">
    <source>
        <dbReference type="Pfam" id="PF11356"/>
    </source>
</evidence>
<dbReference type="Gene3D" id="2.30.42.10">
    <property type="match status" value="1"/>
</dbReference>
<feature type="transmembrane region" description="Helical" evidence="9">
    <location>
        <begin position="30"/>
        <end position="55"/>
    </location>
</feature>
<dbReference type="Pfam" id="PF13180">
    <property type="entry name" value="PDZ_2"/>
    <property type="match status" value="1"/>
</dbReference>
<evidence type="ECO:0000256" key="2">
    <source>
        <dbReference type="ARBA" id="ARBA00022448"/>
    </source>
</evidence>
<dbReference type="RefSeq" id="WP_088474103.1">
    <property type="nucleotide sequence ID" value="NZ_NISJ01000013.1"/>
</dbReference>
<evidence type="ECO:0000256" key="4">
    <source>
        <dbReference type="ARBA" id="ARBA00022519"/>
    </source>
</evidence>
<keyword evidence="4" id="KW-0997">Cell inner membrane</keyword>
<organism evidence="12 13">
    <name type="scientific">Sphingopyxis witflariensis</name>
    <dbReference type="NCBI Taxonomy" id="173675"/>
    <lineage>
        <taxon>Bacteria</taxon>
        <taxon>Pseudomonadati</taxon>
        <taxon>Pseudomonadota</taxon>
        <taxon>Alphaproteobacteria</taxon>
        <taxon>Sphingomonadales</taxon>
        <taxon>Sphingomonadaceae</taxon>
        <taxon>Sphingopyxis</taxon>
    </lineage>
</organism>
<dbReference type="Gene3D" id="2.30.30.830">
    <property type="match status" value="1"/>
</dbReference>
<dbReference type="OrthoDB" id="9812912at2"/>
<keyword evidence="6" id="KW-0653">Protein transport</keyword>
<comment type="subcellular location">
    <subcellularLocation>
        <location evidence="1">Cell inner membrane</location>
    </subcellularLocation>
</comment>
<comment type="caution">
    <text evidence="12">The sequence shown here is derived from an EMBL/GenBank/DDBJ whole genome shotgun (WGS) entry which is preliminary data.</text>
</comment>
<evidence type="ECO:0000256" key="7">
    <source>
        <dbReference type="ARBA" id="ARBA00022989"/>
    </source>
</evidence>
<gene>
    <name evidence="12" type="ORF">CDQ91_18020</name>
</gene>
<keyword evidence="7 9" id="KW-1133">Transmembrane helix</keyword>
<dbReference type="InterPro" id="IPR024961">
    <property type="entry name" value="T2SS_GspC_N"/>
</dbReference>
<evidence type="ECO:0000259" key="11">
    <source>
        <dbReference type="Pfam" id="PF13180"/>
    </source>
</evidence>
<keyword evidence="8 9" id="KW-0472">Membrane</keyword>
<dbReference type="GO" id="GO:0015031">
    <property type="term" value="P:protein transport"/>
    <property type="evidence" value="ECO:0007669"/>
    <property type="project" value="UniProtKB-KW"/>
</dbReference>
<evidence type="ECO:0000256" key="9">
    <source>
        <dbReference type="SAM" id="Phobius"/>
    </source>
</evidence>
<dbReference type="AlphaFoldDB" id="A0A246JIG5"/>
<sequence>MATLMSGSAVRLPRGLPAWIRSGVRTPRQLWPLLLAGLLGALLVWQLVRLLWVLIVPLSPLGAWQPQAAVIASPAERRALFTSLDPFFRGAAQGPASATVTALGLTLFGINLNEATGGGSAIIAGEDGVQNSYAVGDEIAPGVKLAGVAFDHVTLDRGGARESLFLDQSGEAPVAGAATPLPAPTPEIGSAAAGGVSANGEMSPAALKAGVAFAPRTENGRVTGMVVQPQGDGAAFRAAGLRPGDVIRSVGGRPIGSAADAAALANQLTPGARLSFEVERGASVVPVAIFLAKP</sequence>
<evidence type="ECO:0000256" key="5">
    <source>
        <dbReference type="ARBA" id="ARBA00022692"/>
    </source>
</evidence>
<keyword evidence="2" id="KW-0813">Transport</keyword>
<proteinExistence type="predicted"/>
<evidence type="ECO:0000256" key="8">
    <source>
        <dbReference type="ARBA" id="ARBA00023136"/>
    </source>
</evidence>
<evidence type="ECO:0000313" key="12">
    <source>
        <dbReference type="EMBL" id="OWQ92365.1"/>
    </source>
</evidence>
<keyword evidence="13" id="KW-1185">Reference proteome</keyword>
<dbReference type="InterPro" id="IPR036034">
    <property type="entry name" value="PDZ_sf"/>
</dbReference>
<dbReference type="GO" id="GO:0005886">
    <property type="term" value="C:plasma membrane"/>
    <property type="evidence" value="ECO:0007669"/>
    <property type="project" value="UniProtKB-SubCell"/>
</dbReference>
<name>A0A246JIG5_9SPHN</name>
<feature type="domain" description="Type II secretion system protein GspC N-terminal" evidence="10">
    <location>
        <begin position="38"/>
        <end position="166"/>
    </location>
</feature>
<reference evidence="12 13" key="1">
    <citation type="journal article" date="2002" name="Int. J. Syst. Evol. Microbiol.">
        <title>Sphingopyxis witflariensis sp. nov., isolated from activated sludge.</title>
        <authorList>
            <person name="Kampfer P."/>
            <person name="Witzenberger R."/>
            <person name="Denner E.B."/>
            <person name="Busse H.J."/>
            <person name="Neef A."/>
        </authorList>
    </citation>
    <scope>NUCLEOTIDE SEQUENCE [LARGE SCALE GENOMIC DNA]</scope>
    <source>
        <strain evidence="12 13">DSM 14551</strain>
    </source>
</reference>
<evidence type="ECO:0000313" key="13">
    <source>
        <dbReference type="Proteomes" id="UP000197097"/>
    </source>
</evidence>
<keyword evidence="3" id="KW-1003">Cell membrane</keyword>
<dbReference type="Proteomes" id="UP000197097">
    <property type="component" value="Unassembled WGS sequence"/>
</dbReference>
<accession>A0A246JIG5</accession>